<keyword evidence="1" id="KW-0472">Membrane</keyword>
<keyword evidence="1" id="KW-1133">Transmembrane helix</keyword>
<feature type="transmembrane region" description="Helical" evidence="1">
    <location>
        <begin position="276"/>
        <end position="298"/>
    </location>
</feature>
<comment type="caution">
    <text evidence="2">The sequence shown here is derived from an EMBL/GenBank/DDBJ whole genome shotgun (WGS) entry which is preliminary data.</text>
</comment>
<dbReference type="EMBL" id="JAOVQM010000001">
    <property type="protein sequence ID" value="MCV2231502.1"/>
    <property type="molecule type" value="Genomic_DNA"/>
</dbReference>
<organism evidence="2 3">
    <name type="scientific">Paracholeplasma manati</name>
    <dbReference type="NCBI Taxonomy" id="591373"/>
    <lineage>
        <taxon>Bacteria</taxon>
        <taxon>Bacillati</taxon>
        <taxon>Mycoplasmatota</taxon>
        <taxon>Mollicutes</taxon>
        <taxon>Acholeplasmatales</taxon>
        <taxon>Acholeplasmataceae</taxon>
        <taxon>Paracholeplasma</taxon>
    </lineage>
</organism>
<evidence type="ECO:0000256" key="1">
    <source>
        <dbReference type="SAM" id="Phobius"/>
    </source>
</evidence>
<accession>A0ABT2Y438</accession>
<sequence>MVNTYIVNAFHSGSYGTTPVKGIIKRDNLTLVPELIKYDREDIGDIIVLSNTLGVIITIQPYGSFTSSDKALRDYLGDPSSPKYEKTYNELKTQVLNRYGKSDTDWNMIIYVSKKEIQDATNDLNRLYVTDNIDINHYKTYGFIDCCFIYESIYYIKEFLNNNVNKNNLTKIDSYLIGFYLGTMNKVVKPSSFLVNKDELALYNLIYEKWDISMNLTLNINSTVSIIDMLTFTWKHDKEKRQKITSYLVTMLSLTLSFTSLYEFFEGQLLKRNVTIFYIVLMSIVIVMFSFHFVQYILQFIRFKRHIHK</sequence>
<name>A0ABT2Y438_9MOLU</name>
<evidence type="ECO:0000313" key="2">
    <source>
        <dbReference type="EMBL" id="MCV2231502.1"/>
    </source>
</evidence>
<dbReference type="Proteomes" id="UP001177160">
    <property type="component" value="Unassembled WGS sequence"/>
</dbReference>
<protein>
    <submittedName>
        <fullName evidence="2">Uncharacterized protein</fullName>
    </submittedName>
</protein>
<dbReference type="RefSeq" id="WP_263607625.1">
    <property type="nucleotide sequence ID" value="NZ_JAOVQM010000001.1"/>
</dbReference>
<gene>
    <name evidence="2" type="ORF">N7548_01495</name>
</gene>
<keyword evidence="3" id="KW-1185">Reference proteome</keyword>
<reference evidence="2" key="1">
    <citation type="submission" date="2022-09" db="EMBL/GenBank/DDBJ databases">
        <title>Novel Mycoplasma species identified in domestic and wild animals.</title>
        <authorList>
            <person name="Volokhov D.V."/>
            <person name="Furtak V.A."/>
            <person name="Zagorodnyaya T.A."/>
        </authorList>
    </citation>
    <scope>NUCLEOTIDE SEQUENCE</scope>
    <source>
        <strain evidence="2">Oakley</strain>
    </source>
</reference>
<keyword evidence="1" id="KW-0812">Transmembrane</keyword>
<evidence type="ECO:0000313" key="3">
    <source>
        <dbReference type="Proteomes" id="UP001177160"/>
    </source>
</evidence>
<feature type="transmembrane region" description="Helical" evidence="1">
    <location>
        <begin position="244"/>
        <end position="264"/>
    </location>
</feature>
<proteinExistence type="predicted"/>